<evidence type="ECO:0000259" key="2">
    <source>
        <dbReference type="Pfam" id="PF00296"/>
    </source>
</evidence>
<organism evidence="3 4">
    <name type="scientific">Pseudonocardia eucalypti</name>
    <dbReference type="NCBI Taxonomy" id="648755"/>
    <lineage>
        <taxon>Bacteria</taxon>
        <taxon>Bacillati</taxon>
        <taxon>Actinomycetota</taxon>
        <taxon>Actinomycetes</taxon>
        <taxon>Pseudonocardiales</taxon>
        <taxon>Pseudonocardiaceae</taxon>
        <taxon>Pseudonocardia</taxon>
    </lineage>
</organism>
<dbReference type="CDD" id="cd01097">
    <property type="entry name" value="Tetrahydromethanopterin_reductase"/>
    <property type="match status" value="1"/>
</dbReference>
<dbReference type="InterPro" id="IPR036661">
    <property type="entry name" value="Luciferase-like_sf"/>
</dbReference>
<feature type="domain" description="Luciferase-like" evidence="2">
    <location>
        <begin position="13"/>
        <end position="297"/>
    </location>
</feature>
<dbReference type="SUPFAM" id="SSF51679">
    <property type="entry name" value="Bacterial luciferase-like"/>
    <property type="match status" value="1"/>
</dbReference>
<evidence type="ECO:0000256" key="1">
    <source>
        <dbReference type="ARBA" id="ARBA00023002"/>
    </source>
</evidence>
<keyword evidence="4" id="KW-1185">Reference proteome</keyword>
<gene>
    <name evidence="3" type="ORF">GCM10023321_10910</name>
</gene>
<name>A0ABP9PLN8_9PSEU</name>
<sequence>MRLGISLGMAGLGLREQLAVARRAERAGADSLSSLEAGHDVFAVAAALAGESARARLFSGVATWVRPPVATARAAATVDELSGGRFVLGLGTMPRAWSSDYYGISADRPVARMREYVRVVRGALGSAGEPFHHRGEFFEVRGYRLPTAPVRSEVPIHLGATGAAMARLAGEAADGVLVNFVCTPDWLDQVVLPAVRAGERAEGRRVERGMLLCCAVGDDRREARSWLRGSLAGHLRVPYFHRVAEHAGFDLTPAGRLAGSGDTEGALAAVPDALVERIGVAGGAREVAERLRTLAGSLDHVQLMPPRHLHGPALGEAVDGILEVLRMTGGSVD</sequence>
<dbReference type="Proteomes" id="UP001428817">
    <property type="component" value="Unassembled WGS sequence"/>
</dbReference>
<comment type="caution">
    <text evidence="3">The sequence shown here is derived from an EMBL/GenBank/DDBJ whole genome shotgun (WGS) entry which is preliminary data.</text>
</comment>
<evidence type="ECO:0000313" key="3">
    <source>
        <dbReference type="EMBL" id="GAA5148517.1"/>
    </source>
</evidence>
<dbReference type="PANTHER" id="PTHR43244:SF1">
    <property type="entry name" value="5,10-METHYLENETETRAHYDROMETHANOPTERIN REDUCTASE"/>
    <property type="match status" value="1"/>
</dbReference>
<dbReference type="Gene3D" id="3.20.20.30">
    <property type="entry name" value="Luciferase-like domain"/>
    <property type="match status" value="1"/>
</dbReference>
<protein>
    <submittedName>
        <fullName evidence="3">LLM class flavin-dependent oxidoreductase</fullName>
    </submittedName>
</protein>
<accession>A0ABP9PLN8</accession>
<dbReference type="InterPro" id="IPR050564">
    <property type="entry name" value="F420-G6PD/mer"/>
</dbReference>
<dbReference type="Pfam" id="PF00296">
    <property type="entry name" value="Bac_luciferase"/>
    <property type="match status" value="1"/>
</dbReference>
<dbReference type="EMBL" id="BAABJP010000004">
    <property type="protein sequence ID" value="GAA5148517.1"/>
    <property type="molecule type" value="Genomic_DNA"/>
</dbReference>
<dbReference type="InterPro" id="IPR011251">
    <property type="entry name" value="Luciferase-like_dom"/>
</dbReference>
<proteinExistence type="predicted"/>
<keyword evidence="1" id="KW-0560">Oxidoreductase</keyword>
<reference evidence="4" key="1">
    <citation type="journal article" date="2019" name="Int. J. Syst. Evol. Microbiol.">
        <title>The Global Catalogue of Microorganisms (GCM) 10K type strain sequencing project: providing services to taxonomists for standard genome sequencing and annotation.</title>
        <authorList>
            <consortium name="The Broad Institute Genomics Platform"/>
            <consortium name="The Broad Institute Genome Sequencing Center for Infectious Disease"/>
            <person name="Wu L."/>
            <person name="Ma J."/>
        </authorList>
    </citation>
    <scope>NUCLEOTIDE SEQUENCE [LARGE SCALE GENOMIC DNA]</scope>
    <source>
        <strain evidence="4">JCM 18303</strain>
    </source>
</reference>
<dbReference type="PANTHER" id="PTHR43244">
    <property type="match status" value="1"/>
</dbReference>
<evidence type="ECO:0000313" key="4">
    <source>
        <dbReference type="Proteomes" id="UP001428817"/>
    </source>
</evidence>